<proteinExistence type="predicted"/>
<reference evidence="2" key="1">
    <citation type="submission" date="2019-09" db="EMBL/GenBank/DDBJ databases">
        <title>Comparative genomic analysis of Lactobacillus helveticus.</title>
        <authorList>
            <person name="Zhang H."/>
            <person name="Chen Y."/>
            <person name="Zhong Z."/>
        </authorList>
    </citation>
    <scope>NUCLEOTIDE SEQUENCE</scope>
    <source>
        <strain evidence="2">IMAU30003</strain>
    </source>
</reference>
<accession>A0A9Q5C882</accession>
<organism evidence="2 3">
    <name type="scientific">Lactobacillus helveticus</name>
    <name type="common">Lactobacillus suntoryeus</name>
    <dbReference type="NCBI Taxonomy" id="1587"/>
    <lineage>
        <taxon>Bacteria</taxon>
        <taxon>Bacillati</taxon>
        <taxon>Bacillota</taxon>
        <taxon>Bacilli</taxon>
        <taxon>Lactobacillales</taxon>
        <taxon>Lactobacillaceae</taxon>
        <taxon>Lactobacillus</taxon>
    </lineage>
</organism>
<dbReference type="Pfam" id="PF01381">
    <property type="entry name" value="HTH_3"/>
    <property type="match status" value="1"/>
</dbReference>
<dbReference type="PANTHER" id="PTHR37038">
    <property type="entry name" value="TRANSCRIPTIONAL REGULATOR-RELATED"/>
    <property type="match status" value="1"/>
</dbReference>
<dbReference type="SMART" id="SM00530">
    <property type="entry name" value="HTH_XRE"/>
    <property type="match status" value="1"/>
</dbReference>
<evidence type="ECO:0000313" key="3">
    <source>
        <dbReference type="Proteomes" id="UP000651333"/>
    </source>
</evidence>
<name>A0A9Q5C882_LACHE</name>
<dbReference type="RefSeq" id="WP_172983930.1">
    <property type="nucleotide sequence ID" value="NZ_WCGF01000005.1"/>
</dbReference>
<comment type="caution">
    <text evidence="2">The sequence shown here is derived from an EMBL/GenBank/DDBJ whole genome shotgun (WGS) entry which is preliminary data.</text>
</comment>
<feature type="domain" description="HTH cro/C1-type" evidence="1">
    <location>
        <begin position="7"/>
        <end position="60"/>
    </location>
</feature>
<dbReference type="InterPro" id="IPR001387">
    <property type="entry name" value="Cro/C1-type_HTH"/>
</dbReference>
<sequence length="270" mass="30528">MTIGEALKSLRLHAGMNQTQMAAGIVTESFYSKVERGVHAIDADVLIQILTAHHFDVTTFFAQITNQQSTESYFDLAGKITYAQNNKDLQTLDKIEQTIENGGEEVPLWLKFRLELAYTWVLRSNDRISPEMKKRIKGLIVNENWDRTSYHFLSQAVIFLDIDDAKRLVESAYVAYRKHPAIDTFTLQFVALIAVNYLNCCYHQHVDISYADSSLEFLHDLPAEPAIGLNKLLGLFYAALFNHNKGKAKGLEAIIKNCGYAAVIDDVHVN</sequence>
<dbReference type="InterPro" id="IPR010982">
    <property type="entry name" value="Lambda_DNA-bd_dom_sf"/>
</dbReference>
<evidence type="ECO:0000259" key="1">
    <source>
        <dbReference type="PROSITE" id="PS50943"/>
    </source>
</evidence>
<dbReference type="EMBL" id="WCHB01000003">
    <property type="protein sequence ID" value="NRO33951.1"/>
    <property type="molecule type" value="Genomic_DNA"/>
</dbReference>
<dbReference type="InterPro" id="IPR011990">
    <property type="entry name" value="TPR-like_helical_dom_sf"/>
</dbReference>
<dbReference type="AlphaFoldDB" id="A0A9Q5C882"/>
<dbReference type="PROSITE" id="PS50943">
    <property type="entry name" value="HTH_CROC1"/>
    <property type="match status" value="1"/>
</dbReference>
<evidence type="ECO:0000313" key="2">
    <source>
        <dbReference type="EMBL" id="NRO33951.1"/>
    </source>
</evidence>
<dbReference type="GO" id="GO:0003677">
    <property type="term" value="F:DNA binding"/>
    <property type="evidence" value="ECO:0007669"/>
    <property type="project" value="InterPro"/>
</dbReference>
<protein>
    <recommendedName>
        <fullName evidence="1">HTH cro/C1-type domain-containing protein</fullName>
    </recommendedName>
</protein>
<dbReference type="Gene3D" id="1.25.40.10">
    <property type="entry name" value="Tetratricopeptide repeat domain"/>
    <property type="match status" value="1"/>
</dbReference>
<gene>
    <name evidence="2" type="ORF">IMAU30003_00180</name>
</gene>
<dbReference type="SUPFAM" id="SSF47413">
    <property type="entry name" value="lambda repressor-like DNA-binding domains"/>
    <property type="match status" value="1"/>
</dbReference>
<dbReference type="InterPro" id="IPR053163">
    <property type="entry name" value="HTH-type_regulator_Rgg"/>
</dbReference>
<dbReference type="Proteomes" id="UP000651333">
    <property type="component" value="Unassembled WGS sequence"/>
</dbReference>